<dbReference type="RefSeq" id="WP_413276694.1">
    <property type="nucleotide sequence ID" value="NZ_JBHFNT010000058.1"/>
</dbReference>
<protein>
    <submittedName>
        <fullName evidence="2">CHAT domain-containing protein</fullName>
    </submittedName>
</protein>
<gene>
    <name evidence="2" type="ORF">ACE1CA_06935</name>
</gene>
<dbReference type="EMBL" id="JBHFNT010000058">
    <property type="protein sequence ID" value="MFB2834252.1"/>
    <property type="molecule type" value="Genomic_DNA"/>
</dbReference>
<feature type="domain" description="CHAT" evidence="1">
    <location>
        <begin position="219"/>
        <end position="392"/>
    </location>
</feature>
<comment type="caution">
    <text evidence="2">The sequence shown here is derived from an EMBL/GenBank/DDBJ whole genome shotgun (WGS) entry which is preliminary data.</text>
</comment>
<evidence type="ECO:0000313" key="3">
    <source>
        <dbReference type="Proteomes" id="UP001576780"/>
    </source>
</evidence>
<accession>A0ABV4WGP9</accession>
<proteinExistence type="predicted"/>
<organism evidence="2 3">
    <name type="scientific">Floridaenema evergladense BLCC-F167</name>
    <dbReference type="NCBI Taxonomy" id="3153639"/>
    <lineage>
        <taxon>Bacteria</taxon>
        <taxon>Bacillati</taxon>
        <taxon>Cyanobacteriota</taxon>
        <taxon>Cyanophyceae</taxon>
        <taxon>Oscillatoriophycideae</taxon>
        <taxon>Aerosakkonematales</taxon>
        <taxon>Aerosakkonemataceae</taxon>
        <taxon>Floridanema</taxon>
        <taxon>Floridanema evergladense</taxon>
    </lineage>
</organism>
<dbReference type="Pfam" id="PF12770">
    <property type="entry name" value="CHAT"/>
    <property type="match status" value="1"/>
</dbReference>
<dbReference type="InterPro" id="IPR024983">
    <property type="entry name" value="CHAT_dom"/>
</dbReference>
<evidence type="ECO:0000259" key="1">
    <source>
        <dbReference type="Pfam" id="PF12770"/>
    </source>
</evidence>
<sequence>MVDKSKRSLTQRAITTPTGLSRTKQLPFETTEKVTPIEITPSLPEDVETATEQKLFPPNELYIDLKLPSEVAILHVYQNGVDEYSVWGGNAVYSLASTQPNKPPNLSLGNLVADRVIPEDIRNTISFFSHLNREIREWLKRLMQKFNEQLCLVIADHTEFEIPWEMMQLSPYKNPKQYLGALITTVRWRKVINDDDEDLTLKFEMDECCGSAIAYVLDTELKEVERELSILEQLKAVIYRSSKYRITAFENHLQENTSDYSLVYISAHGNFSKRLHEITLGSLDQKEQQLKLLSLRQCSLNLFKNSRSIVFINACHSGRQEAHTFVPRGYCIGFIELFLAKGARGVISTLGAVGDSHAAKFAHDLIQESLNSPNLSVAALLRKLRLKVVESLPEQATTQDLLPFIYTFMYVYYGNPMTVLRLTPPGGQANV</sequence>
<reference evidence="2 3" key="1">
    <citation type="submission" date="2024-09" db="EMBL/GenBank/DDBJ databases">
        <title>Floridaenema gen nov. (Aerosakkonemataceae, Aerosakkonematales ord. nov., Cyanobacteria) from benthic tropical and subtropical fresh waters, with the description of four new species.</title>
        <authorList>
            <person name="Moretto J.A."/>
            <person name="Berthold D.E."/>
            <person name="Lefler F.W."/>
            <person name="Huang I.-S."/>
            <person name="Laughinghouse H. IV."/>
        </authorList>
    </citation>
    <scope>NUCLEOTIDE SEQUENCE [LARGE SCALE GENOMIC DNA]</scope>
    <source>
        <strain evidence="2 3">BLCC-F167</strain>
    </source>
</reference>
<keyword evidence="3" id="KW-1185">Reference proteome</keyword>
<dbReference type="Proteomes" id="UP001576780">
    <property type="component" value="Unassembled WGS sequence"/>
</dbReference>
<name>A0ABV4WGP9_9CYAN</name>
<evidence type="ECO:0000313" key="2">
    <source>
        <dbReference type="EMBL" id="MFB2834252.1"/>
    </source>
</evidence>